<dbReference type="Proteomes" id="UP000257123">
    <property type="component" value="Unassembled WGS sequence"/>
</dbReference>
<evidence type="ECO:0000313" key="1">
    <source>
        <dbReference type="EMBL" id="RFA96258.1"/>
    </source>
</evidence>
<dbReference type="RefSeq" id="WP_116420987.1">
    <property type="nucleotide sequence ID" value="NZ_NMUE01000013.1"/>
</dbReference>
<evidence type="ECO:0000313" key="4">
    <source>
        <dbReference type="Proteomes" id="UP000257123"/>
    </source>
</evidence>
<gene>
    <name evidence="1" type="ORF">CGL51_05495</name>
    <name evidence="2" type="ORF">CGL52_00435</name>
</gene>
<dbReference type="Proteomes" id="UP000256877">
    <property type="component" value="Unassembled WGS sequence"/>
</dbReference>
<name>A0A371R747_9CREN</name>
<reference evidence="3 4" key="1">
    <citation type="submission" date="2017-07" db="EMBL/GenBank/DDBJ databases">
        <title>Draft genome sequence of aerobic hyperthermophilic archaea, Pyrobaculum aerophilum YKB31 and YKB32.</title>
        <authorList>
            <person name="Mochizuki T."/>
            <person name="Berliner A.J."/>
            <person name="Yoshida-Takashima Y."/>
            <person name="Takaki Y."/>
            <person name="Nunoura T."/>
            <person name="Takai K."/>
        </authorList>
    </citation>
    <scope>NUCLEOTIDE SEQUENCE [LARGE SCALE GENOMIC DNA]</scope>
    <source>
        <strain evidence="1 4">YKB31</strain>
        <strain evidence="2 3">YKB32</strain>
    </source>
</reference>
<evidence type="ECO:0000313" key="3">
    <source>
        <dbReference type="Proteomes" id="UP000256877"/>
    </source>
</evidence>
<accession>A0A371R747</accession>
<dbReference type="EMBL" id="NMUE01000013">
    <property type="protein sequence ID" value="RFA96258.1"/>
    <property type="molecule type" value="Genomic_DNA"/>
</dbReference>
<protein>
    <submittedName>
        <fullName evidence="2">Uncharacterized protein</fullName>
    </submittedName>
</protein>
<dbReference type="EMBL" id="NMUF01000001">
    <property type="protein sequence ID" value="RFB00363.1"/>
    <property type="molecule type" value="Genomic_DNA"/>
</dbReference>
<evidence type="ECO:0000313" key="2">
    <source>
        <dbReference type="EMBL" id="RFB00363.1"/>
    </source>
</evidence>
<dbReference type="AlphaFoldDB" id="A0A371R747"/>
<proteinExistence type="predicted"/>
<comment type="caution">
    <text evidence="2">The sequence shown here is derived from an EMBL/GenBank/DDBJ whole genome shotgun (WGS) entry which is preliminary data.</text>
</comment>
<sequence>MALDFIKDEFRRYFSELDLFRKIGVYLALLSSYGNYMNVSHDPEALSEIKKKLENLIRSYCNEDSSCFDFLGSKGEEVRKTLIKVSENILGKELEPIIRKRVNELNNNEKAFLLALYLYTQYNESPYLSYDDVKCVMATAGILARGKIDVKTDVLVKNGVLASIYHGYYFPAFVKDIVKDYIYNDEFLKDLPSSFINSFKYLLTYD</sequence>
<organism evidence="2 3">
    <name type="scientific">Pyrobaculum aerophilum</name>
    <dbReference type="NCBI Taxonomy" id="13773"/>
    <lineage>
        <taxon>Archaea</taxon>
        <taxon>Thermoproteota</taxon>
        <taxon>Thermoprotei</taxon>
        <taxon>Thermoproteales</taxon>
        <taxon>Thermoproteaceae</taxon>
        <taxon>Pyrobaculum</taxon>
    </lineage>
</organism>